<dbReference type="InterPro" id="IPR001279">
    <property type="entry name" value="Metallo-B-lactamas"/>
</dbReference>
<dbReference type="Proteomes" id="UP001501294">
    <property type="component" value="Unassembled WGS sequence"/>
</dbReference>
<dbReference type="EMBL" id="BAABFU010000002">
    <property type="protein sequence ID" value="GAA4348421.1"/>
    <property type="molecule type" value="Genomic_DNA"/>
</dbReference>
<accession>A0ABP8I005</accession>
<feature type="domain" description="Metallo-beta-lactamase" evidence="1">
    <location>
        <begin position="12"/>
        <end position="164"/>
    </location>
</feature>
<dbReference type="PANTHER" id="PTHR47619:SF1">
    <property type="entry name" value="EXODEOXYRIBONUCLEASE WALJ"/>
    <property type="match status" value="1"/>
</dbReference>
<dbReference type="SMART" id="SM00849">
    <property type="entry name" value="Lactamase_B"/>
    <property type="match status" value="1"/>
</dbReference>
<gene>
    <name evidence="2" type="ORF">GCM10023150_11780</name>
</gene>
<dbReference type="RefSeq" id="WP_223577787.1">
    <property type="nucleotide sequence ID" value="NZ_BAABFU010000002.1"/>
</dbReference>
<protein>
    <submittedName>
        <fullName evidence="2">MBL fold metallo-hydrolase</fullName>
    </submittedName>
</protein>
<dbReference type="Pfam" id="PF00753">
    <property type="entry name" value="Lactamase_B"/>
    <property type="match status" value="1"/>
</dbReference>
<evidence type="ECO:0000259" key="1">
    <source>
        <dbReference type="SMART" id="SM00849"/>
    </source>
</evidence>
<reference evidence="3" key="1">
    <citation type="journal article" date="2019" name="Int. J. Syst. Evol. Microbiol.">
        <title>The Global Catalogue of Microorganisms (GCM) 10K type strain sequencing project: providing services to taxonomists for standard genome sequencing and annotation.</title>
        <authorList>
            <consortium name="The Broad Institute Genomics Platform"/>
            <consortium name="The Broad Institute Genome Sequencing Center for Infectious Disease"/>
            <person name="Wu L."/>
            <person name="Ma J."/>
        </authorList>
    </citation>
    <scope>NUCLEOTIDE SEQUENCE [LARGE SCALE GENOMIC DNA]</scope>
    <source>
        <strain evidence="3">JCM 17727</strain>
    </source>
</reference>
<sequence length="256" mass="28219">MLKVASLGSGSKGNATLIATEKATVMVDCGFTLKETLKRLERLEVAPSSVDAILVTHEHQDHISGVGPLSRKFDIPVWSTKGSLLSGKCGKLKNYSIIEGFQGFEIGDIDILPISVPHDAREPCQYLFSAHQKRLAVLTDLGSYTPEIVETLQDCHGLLLECNHDEEMLWNGPYPYSLKQRVGGPLGHMSNNQAIKLLQQVISQNLELLIASHISEQNNCPDLVKKTVAEAAGWPPERVFIAEQDEGFGWFELTKN</sequence>
<evidence type="ECO:0000313" key="2">
    <source>
        <dbReference type="EMBL" id="GAA4348421.1"/>
    </source>
</evidence>
<evidence type="ECO:0000313" key="3">
    <source>
        <dbReference type="Proteomes" id="UP001501294"/>
    </source>
</evidence>
<dbReference type="PANTHER" id="PTHR47619">
    <property type="entry name" value="METALLO-HYDROLASE YYCJ-RELATED"/>
    <property type="match status" value="1"/>
</dbReference>
<dbReference type="InterPro" id="IPR036866">
    <property type="entry name" value="RibonucZ/Hydroxyglut_hydro"/>
</dbReference>
<dbReference type="SUPFAM" id="SSF56281">
    <property type="entry name" value="Metallo-hydrolase/oxidoreductase"/>
    <property type="match status" value="1"/>
</dbReference>
<comment type="caution">
    <text evidence="2">The sequence shown here is derived from an EMBL/GenBank/DDBJ whole genome shotgun (WGS) entry which is preliminary data.</text>
</comment>
<dbReference type="Gene3D" id="3.60.15.10">
    <property type="entry name" value="Ribonuclease Z/Hydroxyacylglutathione hydrolase-like"/>
    <property type="match status" value="1"/>
</dbReference>
<dbReference type="InterPro" id="IPR052533">
    <property type="entry name" value="WalJ/YycJ-like"/>
</dbReference>
<keyword evidence="3" id="KW-1185">Reference proteome</keyword>
<name>A0ABP8I005_9GAMM</name>
<organism evidence="2 3">
    <name type="scientific">Kangiella taiwanensis</name>
    <dbReference type="NCBI Taxonomy" id="1079179"/>
    <lineage>
        <taxon>Bacteria</taxon>
        <taxon>Pseudomonadati</taxon>
        <taxon>Pseudomonadota</taxon>
        <taxon>Gammaproteobacteria</taxon>
        <taxon>Kangiellales</taxon>
        <taxon>Kangiellaceae</taxon>
        <taxon>Kangiella</taxon>
    </lineage>
</organism>
<proteinExistence type="predicted"/>